<accession>A0A0N1ED08</accession>
<dbReference type="InterPro" id="IPR011652">
    <property type="entry name" value="MORN_2"/>
</dbReference>
<evidence type="ECO:0008006" key="3">
    <source>
        <dbReference type="Google" id="ProtNLM"/>
    </source>
</evidence>
<comment type="caution">
    <text evidence="1">The sequence shown here is derived from an EMBL/GenBank/DDBJ whole genome shotgun (WGS) entry which is preliminary data.</text>
</comment>
<dbReference type="PATRIC" id="fig|35818.11.peg.886"/>
<proteinExistence type="predicted"/>
<dbReference type="EMBL" id="JNOC01000002">
    <property type="protein sequence ID" value="KPH56555.1"/>
    <property type="molecule type" value="Genomic_DNA"/>
</dbReference>
<dbReference type="Proteomes" id="UP000037997">
    <property type="component" value="Unassembled WGS sequence"/>
</dbReference>
<organism evidence="1 2">
    <name type="scientific">Helicobacter pullorum</name>
    <dbReference type="NCBI Taxonomy" id="35818"/>
    <lineage>
        <taxon>Bacteria</taxon>
        <taxon>Pseudomonadati</taxon>
        <taxon>Campylobacterota</taxon>
        <taxon>Epsilonproteobacteria</taxon>
        <taxon>Campylobacterales</taxon>
        <taxon>Helicobacteraceae</taxon>
        <taxon>Helicobacter</taxon>
    </lineage>
</organism>
<evidence type="ECO:0000313" key="1">
    <source>
        <dbReference type="EMBL" id="KPH56555.1"/>
    </source>
</evidence>
<evidence type="ECO:0000313" key="2">
    <source>
        <dbReference type="Proteomes" id="UP000037997"/>
    </source>
</evidence>
<dbReference type="SUPFAM" id="SSF82185">
    <property type="entry name" value="Histone H3 K4-specific methyltransferase SET7/9 N-terminal domain"/>
    <property type="match status" value="1"/>
</dbReference>
<dbReference type="STRING" id="35818.HPU229336_00115"/>
<name>A0A0N1ED08_9HELI</name>
<dbReference type="AlphaFoldDB" id="A0A0N1ED08"/>
<reference evidence="1 2" key="1">
    <citation type="submission" date="2014-06" db="EMBL/GenBank/DDBJ databases">
        <title>Helicobacter pullorum isolates in fresh chicken meat - phenotypic and genotypic features.</title>
        <authorList>
            <person name="Borges V."/>
            <person name="Santos A."/>
            <person name="Correia C.B."/>
            <person name="Saraiva M."/>
            <person name="Menard A."/>
            <person name="Vieira L."/>
            <person name="Sampaio D.A."/>
            <person name="Gomes J.P."/>
            <person name="Oleastro M."/>
        </authorList>
    </citation>
    <scope>NUCLEOTIDE SEQUENCE [LARGE SCALE GENOMIC DNA]</scope>
    <source>
        <strain evidence="1 2">229334/12</strain>
    </source>
</reference>
<dbReference type="Gene3D" id="3.90.930.1">
    <property type="match status" value="1"/>
</dbReference>
<dbReference type="Pfam" id="PF07661">
    <property type="entry name" value="MORN_2"/>
    <property type="match status" value="2"/>
</dbReference>
<gene>
    <name evidence="1" type="ORF">HPU229334_04455</name>
</gene>
<sequence length="129" mass="15394">MINYYPNGNIKAELILKDDEIVFYTSRYENGNLHFMIPLVNKKYNGNIIVYYENGKIALQGNLKDGEIIDYFYIFQRNGMLKYKYNNYEVLKVNEDNLLLEPIKIESEIQEFKICLSQLIKIEDYNIKE</sequence>
<protein>
    <recommendedName>
        <fullName evidence="3">MORN repeat variant</fullName>
    </recommendedName>
</protein>